<evidence type="ECO:0000313" key="3">
    <source>
        <dbReference type="EMBL" id="CAI9965053.1"/>
    </source>
</evidence>
<keyword evidence="6" id="KW-1185">Reference proteome</keyword>
<evidence type="ECO:0000256" key="1">
    <source>
        <dbReference type="SAM" id="MobiDB-lite"/>
    </source>
</evidence>
<dbReference type="AlphaFoldDB" id="A0AA86NCS4"/>
<protein>
    <submittedName>
        <fullName evidence="4">Hypothetical_protein</fullName>
    </submittedName>
</protein>
<feature type="compositionally biased region" description="Acidic residues" evidence="1">
    <location>
        <begin position="156"/>
        <end position="168"/>
    </location>
</feature>
<dbReference type="EMBL" id="CATOUU010000985">
    <property type="protein sequence ID" value="CAI9965053.1"/>
    <property type="molecule type" value="Genomic_DNA"/>
</dbReference>
<reference evidence="2" key="1">
    <citation type="submission" date="2023-06" db="EMBL/GenBank/DDBJ databases">
        <authorList>
            <person name="Kurt Z."/>
        </authorList>
    </citation>
    <scope>NUCLEOTIDE SEQUENCE</scope>
</reference>
<feature type="compositionally biased region" description="Basic and acidic residues" evidence="1">
    <location>
        <begin position="145"/>
        <end position="154"/>
    </location>
</feature>
<dbReference type="Proteomes" id="UP001642409">
    <property type="component" value="Unassembled WGS sequence"/>
</dbReference>
<evidence type="ECO:0000313" key="4">
    <source>
        <dbReference type="EMBL" id="CAL5991220.1"/>
    </source>
</evidence>
<evidence type="ECO:0000313" key="2">
    <source>
        <dbReference type="EMBL" id="CAI9916958.1"/>
    </source>
</evidence>
<proteinExistence type="predicted"/>
<evidence type="ECO:0000313" key="5">
    <source>
        <dbReference type="EMBL" id="CAL6082054.1"/>
    </source>
</evidence>
<feature type="region of interest" description="Disordered" evidence="1">
    <location>
        <begin position="145"/>
        <end position="179"/>
    </location>
</feature>
<comment type="caution">
    <text evidence="2">The sequence shown here is derived from an EMBL/GenBank/DDBJ whole genome shotgun (WGS) entry which is preliminary data.</text>
</comment>
<dbReference type="EMBL" id="CAXDID020000359">
    <property type="protein sequence ID" value="CAL6082054.1"/>
    <property type="molecule type" value="Genomic_DNA"/>
</dbReference>
<dbReference type="EMBL" id="CAXDID020000027">
    <property type="protein sequence ID" value="CAL5991220.1"/>
    <property type="molecule type" value="Genomic_DNA"/>
</dbReference>
<evidence type="ECO:0000313" key="6">
    <source>
        <dbReference type="Proteomes" id="UP001642409"/>
    </source>
</evidence>
<accession>A0AA86NCS4</accession>
<gene>
    <name evidence="4" type="ORF">HINF_LOCUS11988</name>
    <name evidence="2" type="ORF">HINF_LOCUS4603</name>
    <name evidence="3" type="ORF">HINF_LOCUS52698</name>
    <name evidence="5" type="ORF">HINF_LOCUS60846</name>
</gene>
<sequence>MKKPKDAKQEEQKRVISIDLQQLLNGGISQFVQNLKNNVNLWAASDSVQFAALLIKEAQKFNLDEFPLIKFDKFLHGISRIAGKTQVQNEINSQAAKYFNCQLVEIKGKTARKQRQIDQYDGDFVDEPLSDDFGLINVGSKQKEVGNELEKIVNEPETETTDETEEEQEHSNPISDDDL</sequence>
<dbReference type="EMBL" id="CATOUU010000116">
    <property type="protein sequence ID" value="CAI9916958.1"/>
    <property type="molecule type" value="Genomic_DNA"/>
</dbReference>
<name>A0AA86NCS4_9EUKA</name>
<reference evidence="4 6" key="2">
    <citation type="submission" date="2024-07" db="EMBL/GenBank/DDBJ databases">
        <authorList>
            <person name="Akdeniz Z."/>
        </authorList>
    </citation>
    <scope>NUCLEOTIDE SEQUENCE [LARGE SCALE GENOMIC DNA]</scope>
</reference>
<organism evidence="2">
    <name type="scientific">Hexamita inflata</name>
    <dbReference type="NCBI Taxonomy" id="28002"/>
    <lineage>
        <taxon>Eukaryota</taxon>
        <taxon>Metamonada</taxon>
        <taxon>Diplomonadida</taxon>
        <taxon>Hexamitidae</taxon>
        <taxon>Hexamitinae</taxon>
        <taxon>Hexamita</taxon>
    </lineage>
</organism>